<evidence type="ECO:0000256" key="4">
    <source>
        <dbReference type="ARBA" id="ARBA00023136"/>
    </source>
</evidence>
<dbReference type="Gene3D" id="1.20.140.150">
    <property type="match status" value="1"/>
</dbReference>
<dbReference type="EMBL" id="GGMS01006890">
    <property type="protein sequence ID" value="MBY76093.1"/>
    <property type="molecule type" value="Transcribed_RNA"/>
</dbReference>
<dbReference type="InterPro" id="IPR004031">
    <property type="entry name" value="PMP22/EMP/MP20/Claudin"/>
</dbReference>
<feature type="transmembrane region" description="Helical" evidence="5">
    <location>
        <begin position="101"/>
        <end position="122"/>
    </location>
</feature>
<comment type="subcellular location">
    <subcellularLocation>
        <location evidence="1">Membrane</location>
        <topology evidence="1">Multi-pass membrane protein</topology>
    </subcellularLocation>
</comment>
<accession>A0A2S2QEI1</accession>
<dbReference type="Proteomes" id="UP000694846">
    <property type="component" value="Unplaced"/>
</dbReference>
<dbReference type="CTD" id="31101"/>
<sequence length="229" mass="27089">MSSDKVDYPKASKLISDAGVIVYIGGFLLVIAFLSPYWIQSYNDAFMNFKHMGLWTYCFDHFRHPHYQFDKLFDGCNSVFNEDTYVIREWLLPGWLLSLELFMTLALVLSLGTLAIIAAVITRYPQRIVLKYEYMLSAACFIATSISAFLIFLTVILFPFNCWRRDWLMYPMYNHLSWSFYTAIISGFVHAYGAWYLYKDARIAYDQRRESKNLVMQMYPPHERNFYDQ</sequence>
<dbReference type="RefSeq" id="XP_025422994.1">
    <property type="nucleotide sequence ID" value="XM_025567209.1"/>
</dbReference>
<feature type="transmembrane region" description="Helical" evidence="5">
    <location>
        <begin position="20"/>
        <end position="39"/>
    </location>
</feature>
<evidence type="ECO:0000313" key="6">
    <source>
        <dbReference type="EMBL" id="MBY76093.1"/>
    </source>
</evidence>
<dbReference type="GeneID" id="112692525"/>
<protein>
    <submittedName>
        <fullName evidence="8">Uncharacterized protein LOC112692525 isoform X1</fullName>
    </submittedName>
</protein>
<organism evidence="6">
    <name type="scientific">Sipha flava</name>
    <name type="common">yellow sugarcane aphid</name>
    <dbReference type="NCBI Taxonomy" id="143950"/>
    <lineage>
        <taxon>Eukaryota</taxon>
        <taxon>Metazoa</taxon>
        <taxon>Ecdysozoa</taxon>
        <taxon>Arthropoda</taxon>
        <taxon>Hexapoda</taxon>
        <taxon>Insecta</taxon>
        <taxon>Pterygota</taxon>
        <taxon>Neoptera</taxon>
        <taxon>Paraneoptera</taxon>
        <taxon>Hemiptera</taxon>
        <taxon>Sternorrhyncha</taxon>
        <taxon>Aphidomorpha</taxon>
        <taxon>Aphidoidea</taxon>
        <taxon>Aphididae</taxon>
        <taxon>Sipha</taxon>
    </lineage>
</organism>
<gene>
    <name evidence="8" type="primary">LOC112692525</name>
    <name evidence="6" type="ORF">g.172733</name>
</gene>
<dbReference type="GO" id="GO:0016020">
    <property type="term" value="C:membrane"/>
    <property type="evidence" value="ECO:0007669"/>
    <property type="project" value="UniProtKB-SubCell"/>
</dbReference>
<keyword evidence="4 5" id="KW-0472">Membrane</keyword>
<keyword evidence="2 5" id="KW-0812">Transmembrane</keyword>
<reference evidence="8" key="2">
    <citation type="submission" date="2025-04" db="UniProtKB">
        <authorList>
            <consortium name="RefSeq"/>
        </authorList>
    </citation>
    <scope>IDENTIFICATION</scope>
    <source>
        <tissue evidence="8">Whole body</tissue>
    </source>
</reference>
<dbReference type="Pfam" id="PF13903">
    <property type="entry name" value="Claudin_2"/>
    <property type="match status" value="1"/>
</dbReference>
<evidence type="ECO:0000256" key="5">
    <source>
        <dbReference type="SAM" id="Phobius"/>
    </source>
</evidence>
<keyword evidence="7" id="KW-1185">Reference proteome</keyword>
<keyword evidence="3 5" id="KW-1133">Transmembrane helix</keyword>
<evidence type="ECO:0000313" key="8">
    <source>
        <dbReference type="RefSeq" id="XP_025422994.1"/>
    </source>
</evidence>
<dbReference type="GO" id="GO:0019991">
    <property type="term" value="P:septate junction assembly"/>
    <property type="evidence" value="ECO:0007669"/>
    <property type="project" value="TreeGrafter"/>
</dbReference>
<dbReference type="PANTHER" id="PTHR21284:SF12">
    <property type="entry name" value="EG:80H7.2 PROTEIN"/>
    <property type="match status" value="1"/>
</dbReference>
<evidence type="ECO:0000256" key="3">
    <source>
        <dbReference type="ARBA" id="ARBA00022989"/>
    </source>
</evidence>
<dbReference type="GO" id="GO:0035151">
    <property type="term" value="P:regulation of tube size, open tracheal system"/>
    <property type="evidence" value="ECO:0007669"/>
    <property type="project" value="TreeGrafter"/>
</dbReference>
<dbReference type="PANTHER" id="PTHR21284">
    <property type="entry name" value="EG:80H7.2 PROTEIN"/>
    <property type="match status" value="1"/>
</dbReference>
<feature type="transmembrane region" description="Helical" evidence="5">
    <location>
        <begin position="178"/>
        <end position="198"/>
    </location>
</feature>
<feature type="transmembrane region" description="Helical" evidence="5">
    <location>
        <begin position="134"/>
        <end position="158"/>
    </location>
</feature>
<dbReference type="AlphaFoldDB" id="A0A2S2QEI1"/>
<evidence type="ECO:0000256" key="1">
    <source>
        <dbReference type="ARBA" id="ARBA00004141"/>
    </source>
</evidence>
<evidence type="ECO:0000313" key="7">
    <source>
        <dbReference type="Proteomes" id="UP000694846"/>
    </source>
</evidence>
<reference evidence="6" key="1">
    <citation type="submission" date="2018-04" db="EMBL/GenBank/DDBJ databases">
        <title>Transcriptome assembly of Sipha flava.</title>
        <authorList>
            <person name="Scully E.D."/>
            <person name="Geib S.M."/>
            <person name="Palmer N.A."/>
            <person name="Koch K."/>
            <person name="Bradshaw J."/>
            <person name="Heng-Moss T."/>
            <person name="Sarath G."/>
        </authorList>
    </citation>
    <scope>NUCLEOTIDE SEQUENCE</scope>
</reference>
<name>A0A2S2QEI1_9HEMI</name>
<proteinExistence type="predicted"/>
<evidence type="ECO:0000256" key="2">
    <source>
        <dbReference type="ARBA" id="ARBA00022692"/>
    </source>
</evidence>
<dbReference type="GO" id="GO:0005918">
    <property type="term" value="C:septate junction"/>
    <property type="evidence" value="ECO:0007669"/>
    <property type="project" value="TreeGrafter"/>
</dbReference>
<dbReference type="OrthoDB" id="6140671at2759"/>